<accession>A0A543EKN1</accession>
<dbReference type="AlphaFoldDB" id="A0A543EKN1"/>
<comment type="caution">
    <text evidence="2">The sequence shown here is derived from an EMBL/GenBank/DDBJ whole genome shotgun (WGS) entry which is preliminary data.</text>
</comment>
<evidence type="ECO:0000313" key="3">
    <source>
        <dbReference type="Proteomes" id="UP000316437"/>
    </source>
</evidence>
<keyword evidence="1" id="KW-0472">Membrane</keyword>
<evidence type="ECO:0000256" key="1">
    <source>
        <dbReference type="SAM" id="Phobius"/>
    </source>
</evidence>
<keyword evidence="1" id="KW-1133">Transmembrane helix</keyword>
<evidence type="ECO:0000313" key="2">
    <source>
        <dbReference type="EMBL" id="TQM22136.1"/>
    </source>
</evidence>
<feature type="transmembrane region" description="Helical" evidence="1">
    <location>
        <begin position="6"/>
        <end position="24"/>
    </location>
</feature>
<dbReference type="Proteomes" id="UP000316437">
    <property type="component" value="Unassembled WGS sequence"/>
</dbReference>
<sequence length="79" mass="9111">MNDLLTIAIVTASVVLFSYLMTSLRANKNLREKLLLQPIQTAAIKTKVLHILFKRNLRNERLLSKIKTTEDKPTDSFLR</sequence>
<name>A0A543EKN1_9FLAO</name>
<dbReference type="EMBL" id="VFPD01000001">
    <property type="protein sequence ID" value="TQM22136.1"/>
    <property type="molecule type" value="Genomic_DNA"/>
</dbReference>
<keyword evidence="1" id="KW-0812">Transmembrane</keyword>
<gene>
    <name evidence="2" type="ORF">FB551_1842</name>
</gene>
<proteinExistence type="predicted"/>
<keyword evidence="3" id="KW-1185">Reference proteome</keyword>
<reference evidence="2 3" key="1">
    <citation type="submission" date="2019-06" db="EMBL/GenBank/DDBJ databases">
        <title>Sorghum-associated microbial communities from plants grown in Nebraska, USA.</title>
        <authorList>
            <person name="Schachtman D."/>
        </authorList>
    </citation>
    <scope>NUCLEOTIDE SEQUENCE [LARGE SCALE GENOMIC DNA]</scope>
    <source>
        <strain evidence="2 3">110</strain>
    </source>
</reference>
<protein>
    <submittedName>
        <fullName evidence="2">Uncharacterized protein</fullName>
    </submittedName>
</protein>
<organism evidence="2 3">
    <name type="scientific">Chryseobacterium aquifrigidense</name>
    <dbReference type="NCBI Taxonomy" id="558021"/>
    <lineage>
        <taxon>Bacteria</taxon>
        <taxon>Pseudomonadati</taxon>
        <taxon>Bacteroidota</taxon>
        <taxon>Flavobacteriia</taxon>
        <taxon>Flavobacteriales</taxon>
        <taxon>Weeksellaceae</taxon>
        <taxon>Chryseobacterium group</taxon>
        <taxon>Chryseobacterium</taxon>
    </lineage>
</organism>